<dbReference type="RefSeq" id="XP_032129015.1">
    <property type="nucleotide sequence ID" value="XM_032273124.1"/>
</dbReference>
<dbReference type="GeneID" id="116547040"/>
<keyword evidence="2" id="KW-1185">Reference proteome</keyword>
<dbReference type="AlphaFoldDB" id="A0A6J3HG36"/>
<organism evidence="2 3">
    <name type="scientific">Sapajus apella</name>
    <name type="common">Brown-capped capuchin</name>
    <name type="synonym">Cebus apella</name>
    <dbReference type="NCBI Taxonomy" id="9515"/>
    <lineage>
        <taxon>Eukaryota</taxon>
        <taxon>Metazoa</taxon>
        <taxon>Chordata</taxon>
        <taxon>Craniata</taxon>
        <taxon>Vertebrata</taxon>
        <taxon>Euteleostomi</taxon>
        <taxon>Mammalia</taxon>
        <taxon>Eutheria</taxon>
        <taxon>Euarchontoglires</taxon>
        <taxon>Primates</taxon>
        <taxon>Haplorrhini</taxon>
        <taxon>Platyrrhini</taxon>
        <taxon>Cebidae</taxon>
        <taxon>Cebinae</taxon>
        <taxon>Sapajus</taxon>
    </lineage>
</organism>
<feature type="compositionally biased region" description="Low complexity" evidence="1">
    <location>
        <begin position="46"/>
        <end position="70"/>
    </location>
</feature>
<evidence type="ECO:0000313" key="2">
    <source>
        <dbReference type="Proteomes" id="UP000504640"/>
    </source>
</evidence>
<evidence type="ECO:0000313" key="3">
    <source>
        <dbReference type="RefSeq" id="XP_032129015.1"/>
    </source>
</evidence>
<gene>
    <name evidence="3" type="primary">LOC116547040</name>
</gene>
<feature type="compositionally biased region" description="Low complexity" evidence="1">
    <location>
        <begin position="129"/>
        <end position="152"/>
    </location>
</feature>
<feature type="compositionally biased region" description="Low complexity" evidence="1">
    <location>
        <begin position="177"/>
        <end position="187"/>
    </location>
</feature>
<dbReference type="Proteomes" id="UP000504640">
    <property type="component" value="Unplaced"/>
</dbReference>
<name>A0A6J3HG36_SAPAP</name>
<sequence length="288" mass="29713">MRAQICGPEKAGTHAGDGVNTFPLGQLSSSRPAAILSAICKWPGAGSRHLLSGSPPLPRSSDPAAALAWEPAPPRRPAAQRSAGGRRGPRAPSRRPAAGLPGHKPVGRRDGPQDGEGQHRPHVRQEPAGLGPRHPQPQGGRGEPGAPRGGPAWSPPRPRARPCSRGLLGLQPARVLSSRSRSGSGPACPGPGAPPTSSVPQPQLIPEGAKVLGPPLSGPRLGRSPRGSAAVNVTLWARPMGALPLDPPFPRAEGDAARLSLARVTPPRRLVRSLGSDSPTRACFRITD</sequence>
<accession>A0A6J3HG36</accession>
<evidence type="ECO:0000256" key="1">
    <source>
        <dbReference type="SAM" id="MobiDB-lite"/>
    </source>
</evidence>
<reference evidence="3" key="1">
    <citation type="submission" date="2025-08" db="UniProtKB">
        <authorList>
            <consortium name="RefSeq"/>
        </authorList>
    </citation>
    <scope>IDENTIFICATION</scope>
    <source>
        <tissue evidence="3">Blood</tissue>
    </source>
</reference>
<feature type="region of interest" description="Disordered" evidence="1">
    <location>
        <begin position="45"/>
        <end position="227"/>
    </location>
</feature>
<proteinExistence type="predicted"/>
<feature type="compositionally biased region" description="Basic and acidic residues" evidence="1">
    <location>
        <begin position="107"/>
        <end position="125"/>
    </location>
</feature>
<protein>
    <submittedName>
        <fullName evidence="3">Uncharacterized protein LOC116547040</fullName>
    </submittedName>
</protein>